<organism evidence="1 2">
    <name type="scientific">Phytophthora palmivora</name>
    <dbReference type="NCBI Taxonomy" id="4796"/>
    <lineage>
        <taxon>Eukaryota</taxon>
        <taxon>Sar</taxon>
        <taxon>Stramenopiles</taxon>
        <taxon>Oomycota</taxon>
        <taxon>Peronosporomycetes</taxon>
        <taxon>Peronosporales</taxon>
        <taxon>Peronosporaceae</taxon>
        <taxon>Phytophthora</taxon>
    </lineage>
</organism>
<dbReference type="EMBL" id="NCKW01008383">
    <property type="protein sequence ID" value="POM68132.1"/>
    <property type="molecule type" value="Genomic_DNA"/>
</dbReference>
<dbReference type="AlphaFoldDB" id="A0A2P4XRG5"/>
<protein>
    <recommendedName>
        <fullName evidence="3">PH domain-containing protein</fullName>
    </recommendedName>
</protein>
<gene>
    <name evidence="1" type="ORF">PHPALM_15748</name>
</gene>
<accession>A0A2P4XRG5</accession>
<dbReference type="OrthoDB" id="114600at2759"/>
<comment type="caution">
    <text evidence="1">The sequence shown here is derived from an EMBL/GenBank/DDBJ whole genome shotgun (WGS) entry which is preliminary data.</text>
</comment>
<name>A0A2P4XRG5_9STRA</name>
<dbReference type="Proteomes" id="UP000237271">
    <property type="component" value="Unassembled WGS sequence"/>
</dbReference>
<evidence type="ECO:0000313" key="2">
    <source>
        <dbReference type="Proteomes" id="UP000237271"/>
    </source>
</evidence>
<keyword evidence="2" id="KW-1185">Reference proteome</keyword>
<sequence length="252" mass="28031">MCMIDSPMRSMRLEPSRKAVNSLGKYYADSPSPFTKPGESSIDSSPHPALTRKQGFLTALRVRSPISFDGDGSQILDTVIPQIHRGRRFFYALVDSELREYADTVTLTNLAQTPCLHRYNLHSPRQACTVIDVPITRGGVEALLRQSFLLRVDNATQFFFTASSAIDKQTWMAELTQACALGGLQHPISIKMQPPRPVDVALQSTDPMSLAAVVIDAFKGRRNSTIREGRRSSICVPKPKPDDTLHVEYRIS</sequence>
<evidence type="ECO:0000313" key="1">
    <source>
        <dbReference type="EMBL" id="POM68132.1"/>
    </source>
</evidence>
<reference evidence="1 2" key="1">
    <citation type="journal article" date="2017" name="Genome Biol. Evol.">
        <title>Phytophthora megakarya and P. palmivora, closely related causal agents of cacao black pod rot, underwent increases in genome sizes and gene numbers by different mechanisms.</title>
        <authorList>
            <person name="Ali S.S."/>
            <person name="Shao J."/>
            <person name="Lary D.J."/>
            <person name="Kronmiller B."/>
            <person name="Shen D."/>
            <person name="Strem M.D."/>
            <person name="Amoako-Attah I."/>
            <person name="Akrofi A.Y."/>
            <person name="Begoude B.A."/>
            <person name="Ten Hoopen G.M."/>
            <person name="Coulibaly K."/>
            <person name="Kebe B.I."/>
            <person name="Melnick R.L."/>
            <person name="Guiltinan M.J."/>
            <person name="Tyler B.M."/>
            <person name="Meinhardt L.W."/>
            <person name="Bailey B.A."/>
        </authorList>
    </citation>
    <scope>NUCLEOTIDE SEQUENCE [LARGE SCALE GENOMIC DNA]</scope>
    <source>
        <strain evidence="2">sbr112.9</strain>
    </source>
</reference>
<evidence type="ECO:0008006" key="3">
    <source>
        <dbReference type="Google" id="ProtNLM"/>
    </source>
</evidence>
<proteinExistence type="predicted"/>